<keyword evidence="3" id="KW-1185">Reference proteome</keyword>
<dbReference type="RefSeq" id="WP_380841976.1">
    <property type="nucleotide sequence ID" value="NZ_JBHSFP010000012.1"/>
</dbReference>
<comment type="caution">
    <text evidence="2">The sequence shown here is derived from an EMBL/GenBank/DDBJ whole genome shotgun (WGS) entry which is preliminary data.</text>
</comment>
<evidence type="ECO:0000313" key="2">
    <source>
        <dbReference type="EMBL" id="MFC4533022.1"/>
    </source>
</evidence>
<evidence type="ECO:0000313" key="3">
    <source>
        <dbReference type="Proteomes" id="UP001596004"/>
    </source>
</evidence>
<sequence>MDDANAAPFFRVLRGSPDEVEIAALVVALLAVSRAGAATGGQARRISRWRPENDYHAPGAWTSGRRD</sequence>
<dbReference type="EMBL" id="JBHSFP010000012">
    <property type="protein sequence ID" value="MFC4533022.1"/>
    <property type="molecule type" value="Genomic_DNA"/>
</dbReference>
<accession>A0ABV9CK01</accession>
<dbReference type="Pfam" id="PF13822">
    <property type="entry name" value="ACC_epsilon"/>
    <property type="match status" value="1"/>
</dbReference>
<evidence type="ECO:0000256" key="1">
    <source>
        <dbReference type="SAM" id="MobiDB-lite"/>
    </source>
</evidence>
<gene>
    <name evidence="2" type="ORF">ACFO60_19770</name>
</gene>
<name>A0ABV9CK01_9ACTN</name>
<feature type="region of interest" description="Disordered" evidence="1">
    <location>
        <begin position="36"/>
        <end position="67"/>
    </location>
</feature>
<protein>
    <submittedName>
        <fullName evidence="2">Acyl-CoA carboxylase epsilon subunit</fullName>
    </submittedName>
</protein>
<dbReference type="Proteomes" id="UP001596004">
    <property type="component" value="Unassembled WGS sequence"/>
</dbReference>
<proteinExistence type="predicted"/>
<organism evidence="2 3">
    <name type="scientific">Sphaerisporangium dianthi</name>
    <dbReference type="NCBI Taxonomy" id="1436120"/>
    <lineage>
        <taxon>Bacteria</taxon>
        <taxon>Bacillati</taxon>
        <taxon>Actinomycetota</taxon>
        <taxon>Actinomycetes</taxon>
        <taxon>Streptosporangiales</taxon>
        <taxon>Streptosporangiaceae</taxon>
        <taxon>Sphaerisporangium</taxon>
    </lineage>
</organism>
<dbReference type="InterPro" id="IPR032716">
    <property type="entry name" value="ACC_epsilon"/>
</dbReference>
<reference evidence="3" key="1">
    <citation type="journal article" date="2019" name="Int. J. Syst. Evol. Microbiol.">
        <title>The Global Catalogue of Microorganisms (GCM) 10K type strain sequencing project: providing services to taxonomists for standard genome sequencing and annotation.</title>
        <authorList>
            <consortium name="The Broad Institute Genomics Platform"/>
            <consortium name="The Broad Institute Genome Sequencing Center for Infectious Disease"/>
            <person name="Wu L."/>
            <person name="Ma J."/>
        </authorList>
    </citation>
    <scope>NUCLEOTIDE SEQUENCE [LARGE SCALE GENOMIC DNA]</scope>
    <source>
        <strain evidence="3">CGMCC 4.7132</strain>
    </source>
</reference>